<reference evidence="2" key="2">
    <citation type="submission" date="2020-07" db="EMBL/GenBank/DDBJ databases">
        <authorList>
            <person name="Vera ALvarez R."/>
            <person name="Arias-Moreno D.M."/>
            <person name="Jimenez-Jacinto V."/>
            <person name="Jimenez-Bremont J.F."/>
            <person name="Swaminathan K."/>
            <person name="Moose S.P."/>
            <person name="Guerrero-Gonzalez M.L."/>
            <person name="Marino-Ramirez L."/>
            <person name="Landsman D."/>
            <person name="Rodriguez-Kessler M."/>
            <person name="Delgado-Sanchez P."/>
        </authorList>
    </citation>
    <scope>NUCLEOTIDE SEQUENCE</scope>
    <source>
        <tissue evidence="2">Cladode</tissue>
    </source>
</reference>
<feature type="signal peptide" evidence="1">
    <location>
        <begin position="1"/>
        <end position="28"/>
    </location>
</feature>
<accession>A0A7C9EK61</accession>
<sequence>MKLSSWQFWAMVHIHFLFLHMLEQLLLTEDRILRQCPFSTAHSTHPRCYTLRSCSSSSSLRRLNLCKSSSKIIRIQASLLPPPPPRSTCSRISSRDLKEVPPPLGLGAQIQAGRIFRLRKAGPIMILAGRIARRLQIVARGQT</sequence>
<reference evidence="2" key="1">
    <citation type="journal article" date="2013" name="J. Plant Res.">
        <title>Effect of fungi and light on seed germination of three Opuntia species from semiarid lands of central Mexico.</title>
        <authorList>
            <person name="Delgado-Sanchez P."/>
            <person name="Jimenez-Bremont J.F."/>
            <person name="Guerrero-Gonzalez Mde L."/>
            <person name="Flores J."/>
        </authorList>
    </citation>
    <scope>NUCLEOTIDE SEQUENCE</scope>
    <source>
        <tissue evidence="2">Cladode</tissue>
    </source>
</reference>
<dbReference type="EMBL" id="GISG01253096">
    <property type="protein sequence ID" value="MBA4672001.1"/>
    <property type="molecule type" value="Transcribed_RNA"/>
</dbReference>
<dbReference type="AlphaFoldDB" id="A0A7C9EK61"/>
<evidence type="ECO:0000313" key="2">
    <source>
        <dbReference type="EMBL" id="MBA4672001.1"/>
    </source>
</evidence>
<proteinExistence type="predicted"/>
<name>A0A7C9EK61_OPUST</name>
<evidence type="ECO:0000256" key="1">
    <source>
        <dbReference type="SAM" id="SignalP"/>
    </source>
</evidence>
<keyword evidence="1" id="KW-0732">Signal</keyword>
<protein>
    <submittedName>
        <fullName evidence="2">Uncharacterized protein</fullName>
    </submittedName>
</protein>
<organism evidence="2">
    <name type="scientific">Opuntia streptacantha</name>
    <name type="common">Prickly pear cactus</name>
    <name type="synonym">Opuntia cardona</name>
    <dbReference type="NCBI Taxonomy" id="393608"/>
    <lineage>
        <taxon>Eukaryota</taxon>
        <taxon>Viridiplantae</taxon>
        <taxon>Streptophyta</taxon>
        <taxon>Embryophyta</taxon>
        <taxon>Tracheophyta</taxon>
        <taxon>Spermatophyta</taxon>
        <taxon>Magnoliopsida</taxon>
        <taxon>eudicotyledons</taxon>
        <taxon>Gunneridae</taxon>
        <taxon>Pentapetalae</taxon>
        <taxon>Caryophyllales</taxon>
        <taxon>Cactineae</taxon>
        <taxon>Cactaceae</taxon>
        <taxon>Opuntioideae</taxon>
        <taxon>Opuntia</taxon>
    </lineage>
</organism>
<feature type="chain" id="PRO_5027803153" evidence="1">
    <location>
        <begin position="29"/>
        <end position="143"/>
    </location>
</feature>